<accession>A0A6J4NPN8</accession>
<organism evidence="2">
    <name type="scientific">uncultured Rubrobacteraceae bacterium</name>
    <dbReference type="NCBI Taxonomy" id="349277"/>
    <lineage>
        <taxon>Bacteria</taxon>
        <taxon>Bacillati</taxon>
        <taxon>Actinomycetota</taxon>
        <taxon>Rubrobacteria</taxon>
        <taxon>Rubrobacterales</taxon>
        <taxon>Rubrobacteraceae</taxon>
        <taxon>environmental samples</taxon>
    </lineage>
</organism>
<gene>
    <name evidence="2" type="ORF">AVDCRST_MAG22-792</name>
</gene>
<evidence type="ECO:0000256" key="1">
    <source>
        <dbReference type="SAM" id="MobiDB-lite"/>
    </source>
</evidence>
<name>A0A6J4NPN8_9ACTN</name>
<dbReference type="EMBL" id="CADCUV010000036">
    <property type="protein sequence ID" value="CAA9393883.1"/>
    <property type="molecule type" value="Genomic_DNA"/>
</dbReference>
<reference evidence="2" key="1">
    <citation type="submission" date="2020-02" db="EMBL/GenBank/DDBJ databases">
        <authorList>
            <person name="Meier V. D."/>
        </authorList>
    </citation>
    <scope>NUCLEOTIDE SEQUENCE</scope>
    <source>
        <strain evidence="2">AVDCRST_MAG22</strain>
    </source>
</reference>
<feature type="region of interest" description="Disordered" evidence="1">
    <location>
        <begin position="1"/>
        <end position="40"/>
    </location>
</feature>
<proteinExistence type="predicted"/>
<sequence>MTQSSLGSPRVAAEPSGGEPEERASLPENLEFEGEKSQDG</sequence>
<evidence type="ECO:0000313" key="2">
    <source>
        <dbReference type="EMBL" id="CAA9393883.1"/>
    </source>
</evidence>
<dbReference type="AlphaFoldDB" id="A0A6J4NPN8"/>
<protein>
    <submittedName>
        <fullName evidence="2">Uncharacterized protein</fullName>
    </submittedName>
</protein>